<dbReference type="AlphaFoldDB" id="A0A3S3QUH1"/>
<gene>
    <name evidence="1" type="ORF">H206_05365</name>
</gene>
<sequence>MVHSQLLNGKFVLTVMADARSGGLLPPTGFA</sequence>
<keyword evidence="2" id="KW-1185">Reference proteome</keyword>
<name>A0A3S3QUH1_9BACT</name>
<accession>A0A3S3QUH1</accession>
<evidence type="ECO:0000313" key="1">
    <source>
        <dbReference type="EMBL" id="RWX48072.1"/>
    </source>
</evidence>
<dbReference type="EMBL" id="MTKO01000008">
    <property type="protein sequence ID" value="RWX48072.1"/>
    <property type="molecule type" value="Genomic_DNA"/>
</dbReference>
<dbReference type="Proteomes" id="UP000287853">
    <property type="component" value="Unassembled WGS sequence"/>
</dbReference>
<protein>
    <submittedName>
        <fullName evidence="1">Uncharacterized protein</fullName>
    </submittedName>
</protein>
<reference evidence="1 2" key="1">
    <citation type="submission" date="2017-01" db="EMBL/GenBank/DDBJ databases">
        <title>The cable genome- insights into the physiology and evolution of filamentous bacteria capable of sulfide oxidation via long distance electron transfer.</title>
        <authorList>
            <person name="Schreiber L."/>
            <person name="Bjerg J.T."/>
            <person name="Boggild A."/>
            <person name="Van De Vossenberg J."/>
            <person name="Meysman F."/>
            <person name="Nielsen L.P."/>
            <person name="Schramm A."/>
            <person name="Kjeldsen K.U."/>
        </authorList>
    </citation>
    <scope>NUCLEOTIDE SEQUENCE [LARGE SCALE GENOMIC DNA]</scope>
    <source>
        <strain evidence="1">MCF</strain>
    </source>
</reference>
<evidence type="ECO:0000313" key="2">
    <source>
        <dbReference type="Proteomes" id="UP000287853"/>
    </source>
</evidence>
<comment type="caution">
    <text evidence="1">The sequence shown here is derived from an EMBL/GenBank/DDBJ whole genome shotgun (WGS) entry which is preliminary data.</text>
</comment>
<proteinExistence type="predicted"/>
<organism evidence="1 2">
    <name type="scientific">Candidatus Electrothrix aarhusensis</name>
    <dbReference type="NCBI Taxonomy" id="1859131"/>
    <lineage>
        <taxon>Bacteria</taxon>
        <taxon>Pseudomonadati</taxon>
        <taxon>Thermodesulfobacteriota</taxon>
        <taxon>Desulfobulbia</taxon>
        <taxon>Desulfobulbales</taxon>
        <taxon>Desulfobulbaceae</taxon>
        <taxon>Candidatus Electrothrix</taxon>
    </lineage>
</organism>